<dbReference type="EMBL" id="JAPUFD010000018">
    <property type="protein sequence ID" value="MDI1492319.1"/>
    <property type="molecule type" value="Genomic_DNA"/>
</dbReference>
<comment type="similarity">
    <text evidence="4">Belongs to the VPS17 family.</text>
</comment>
<dbReference type="FunFam" id="1.20.1270.60:FF:000046">
    <property type="entry name" value="Vacuolar protein sorting-associated protein 17"/>
    <property type="match status" value="1"/>
</dbReference>
<evidence type="ECO:0000313" key="10">
    <source>
        <dbReference type="Proteomes" id="UP001161017"/>
    </source>
</evidence>
<dbReference type="InterPro" id="IPR014461">
    <property type="entry name" value="Retromer_complex_Vps17"/>
</dbReference>
<evidence type="ECO:0000259" key="8">
    <source>
        <dbReference type="Pfam" id="PF09325"/>
    </source>
</evidence>
<dbReference type="CDD" id="cd06891">
    <property type="entry name" value="PX_Vps17p"/>
    <property type="match status" value="1"/>
</dbReference>
<organism evidence="9 10">
    <name type="scientific">Ramalina farinacea</name>
    <dbReference type="NCBI Taxonomy" id="258253"/>
    <lineage>
        <taxon>Eukaryota</taxon>
        <taxon>Fungi</taxon>
        <taxon>Dikarya</taxon>
        <taxon>Ascomycota</taxon>
        <taxon>Pezizomycotina</taxon>
        <taxon>Lecanoromycetes</taxon>
        <taxon>OSLEUM clade</taxon>
        <taxon>Lecanoromycetidae</taxon>
        <taxon>Lecanorales</taxon>
        <taxon>Lecanorineae</taxon>
        <taxon>Ramalinaceae</taxon>
        <taxon>Ramalina</taxon>
    </lineage>
</organism>
<dbReference type="GO" id="GO:0006886">
    <property type="term" value="P:intracellular protein transport"/>
    <property type="evidence" value="ECO:0007669"/>
    <property type="project" value="TreeGrafter"/>
</dbReference>
<dbReference type="GO" id="GO:0042147">
    <property type="term" value="P:retrograde transport, endosome to Golgi"/>
    <property type="evidence" value="ECO:0007669"/>
    <property type="project" value="InterPro"/>
</dbReference>
<protein>
    <recommendedName>
        <fullName evidence="5">Vacuolar protein sorting-associated protein 17</fullName>
    </recommendedName>
</protein>
<feature type="domain" description="PX" evidence="7">
    <location>
        <begin position="199"/>
        <end position="277"/>
    </location>
</feature>
<dbReference type="Proteomes" id="UP001161017">
    <property type="component" value="Unassembled WGS sequence"/>
</dbReference>
<gene>
    <name evidence="9" type="primary">VPS17</name>
    <name evidence="9" type="ORF">OHK93_003532</name>
</gene>
<dbReference type="AlphaFoldDB" id="A0AA43QVF6"/>
<dbReference type="PANTHER" id="PTHR47433:SF1">
    <property type="entry name" value="VACUOLAR PROTEIN SORTING-ASSOCIATED PROTEIN 17"/>
    <property type="match status" value="1"/>
</dbReference>
<dbReference type="Pfam" id="PF00787">
    <property type="entry name" value="PX"/>
    <property type="match status" value="1"/>
</dbReference>
<feature type="compositionally biased region" description="Polar residues" evidence="6">
    <location>
        <begin position="88"/>
        <end position="105"/>
    </location>
</feature>
<evidence type="ECO:0000256" key="2">
    <source>
        <dbReference type="ARBA" id="ARBA00022927"/>
    </source>
</evidence>
<dbReference type="PIRSF" id="PIRSF011791">
    <property type="entry name" value="Vps17"/>
    <property type="match status" value="1"/>
</dbReference>
<feature type="domain" description="Sorting nexin/Vps5-like C-terminal" evidence="8">
    <location>
        <begin position="333"/>
        <end position="514"/>
    </location>
</feature>
<evidence type="ECO:0000313" key="9">
    <source>
        <dbReference type="EMBL" id="MDI1492319.1"/>
    </source>
</evidence>
<feature type="compositionally biased region" description="Polar residues" evidence="6">
    <location>
        <begin position="62"/>
        <end position="80"/>
    </location>
</feature>
<dbReference type="GO" id="GO:0005829">
    <property type="term" value="C:cytosol"/>
    <property type="evidence" value="ECO:0007669"/>
    <property type="project" value="GOC"/>
</dbReference>
<dbReference type="InterPro" id="IPR053055">
    <property type="entry name" value="VPS17"/>
</dbReference>
<comment type="caution">
    <text evidence="9">The sequence shown here is derived from an EMBL/GenBank/DDBJ whole genome shotgun (WGS) entry which is preliminary data.</text>
</comment>
<dbReference type="Gene3D" id="3.30.1520.10">
    <property type="entry name" value="Phox-like domain"/>
    <property type="match status" value="1"/>
</dbReference>
<dbReference type="InterPro" id="IPR001683">
    <property type="entry name" value="PX_dom"/>
</dbReference>
<dbReference type="Gene3D" id="1.20.1270.60">
    <property type="entry name" value="Arfaptin homology (AH) domain/BAR domain"/>
    <property type="match status" value="1"/>
</dbReference>
<evidence type="ECO:0000256" key="6">
    <source>
        <dbReference type="SAM" id="MobiDB-lite"/>
    </source>
</evidence>
<proteinExistence type="inferred from homology"/>
<evidence type="ECO:0000256" key="3">
    <source>
        <dbReference type="ARBA" id="ARBA00023054"/>
    </source>
</evidence>
<dbReference type="GO" id="GO:0005768">
    <property type="term" value="C:endosome"/>
    <property type="evidence" value="ECO:0007669"/>
    <property type="project" value="TreeGrafter"/>
</dbReference>
<dbReference type="InterPro" id="IPR027267">
    <property type="entry name" value="AH/BAR_dom_sf"/>
</dbReference>
<feature type="region of interest" description="Disordered" evidence="6">
    <location>
        <begin position="527"/>
        <end position="632"/>
    </location>
</feature>
<name>A0AA43QVF6_9LECA</name>
<dbReference type="InterPro" id="IPR037907">
    <property type="entry name" value="Vps17_PX"/>
</dbReference>
<dbReference type="SUPFAM" id="SSF64268">
    <property type="entry name" value="PX domain"/>
    <property type="match status" value="1"/>
</dbReference>
<feature type="region of interest" description="Disordered" evidence="6">
    <location>
        <begin position="1"/>
        <end position="164"/>
    </location>
</feature>
<keyword evidence="2" id="KW-0653">Protein transport</keyword>
<evidence type="ECO:0000256" key="5">
    <source>
        <dbReference type="ARBA" id="ARBA00073022"/>
    </source>
</evidence>
<dbReference type="PANTHER" id="PTHR47433">
    <property type="entry name" value="VACUOLAR PROTEIN SORTING-ASSOCIATED PROTEIN 17"/>
    <property type="match status" value="1"/>
</dbReference>
<evidence type="ECO:0000256" key="4">
    <source>
        <dbReference type="ARBA" id="ARBA00060860"/>
    </source>
</evidence>
<dbReference type="InterPro" id="IPR036871">
    <property type="entry name" value="PX_dom_sf"/>
</dbReference>
<keyword evidence="3" id="KW-0175">Coiled coil</keyword>
<reference evidence="9" key="1">
    <citation type="journal article" date="2023" name="Genome Biol. Evol.">
        <title>First Whole Genome Sequence and Flow Cytometry Genome Size Data for the Lichen-Forming Fungus Ramalina farinacea (Ascomycota).</title>
        <authorList>
            <person name="Llewellyn T."/>
            <person name="Mian S."/>
            <person name="Hill R."/>
            <person name="Leitch I.J."/>
            <person name="Gaya E."/>
        </authorList>
    </citation>
    <scope>NUCLEOTIDE SEQUENCE</scope>
    <source>
        <strain evidence="9">LIQ254RAFAR</strain>
    </source>
</reference>
<feature type="compositionally biased region" description="Basic and acidic residues" evidence="6">
    <location>
        <begin position="118"/>
        <end position="132"/>
    </location>
</feature>
<evidence type="ECO:0000259" key="7">
    <source>
        <dbReference type="Pfam" id="PF00787"/>
    </source>
</evidence>
<dbReference type="GO" id="GO:0032266">
    <property type="term" value="F:phosphatidylinositol-3-phosphate binding"/>
    <property type="evidence" value="ECO:0007669"/>
    <property type="project" value="TreeGrafter"/>
</dbReference>
<keyword evidence="1" id="KW-0813">Transport</keyword>
<evidence type="ECO:0000256" key="1">
    <source>
        <dbReference type="ARBA" id="ARBA00022448"/>
    </source>
</evidence>
<dbReference type="GO" id="GO:0030905">
    <property type="term" value="C:retromer, tubulation complex"/>
    <property type="evidence" value="ECO:0007669"/>
    <property type="project" value="TreeGrafter"/>
</dbReference>
<keyword evidence="10" id="KW-1185">Reference proteome</keyword>
<feature type="compositionally biased region" description="Polar residues" evidence="6">
    <location>
        <begin position="14"/>
        <end position="45"/>
    </location>
</feature>
<dbReference type="InterPro" id="IPR015404">
    <property type="entry name" value="Vps5_C"/>
</dbReference>
<dbReference type="Pfam" id="PF09325">
    <property type="entry name" value="Vps5"/>
    <property type="match status" value="1"/>
</dbReference>
<dbReference type="FunFam" id="3.30.1520.10:FF:000034">
    <property type="entry name" value="Vacuolar protein sorting-associated protein 17"/>
    <property type="match status" value="1"/>
</dbReference>
<sequence>MDYSHLPTDPENPAGTSPWQTSPGTTRGNFPSEADSTPPSPNATKQPQPPSEPSESPEQPSNGHSDPATPTLSASQTSSLPEEPPPEQTNGASKQQPGAYGQSSRPDIRFQGPPMTDEELRQEQIRQQRQQERYQQALHAQQHQRGPGPNRYHAGARQGQRQPPAYRLQAKIISLERVGKKDPAIHFDVHTNLPKFRTTQVRDIKRTHSEFVKLADHLISSNPEAFVPAVPPALTSAGAGTDEDEVRTKAAIQRWLNYVCSNDVLMRDDEMVLFVESDAGYSPMMRMKQLATGVRRKVIKQFAPPPDDTPELQDARPIVKAFYLGTMDAGQKVDRLVKSRRGLGLAESDLGVRFGQLHVQETHPGLGIAYRKLGRVIQTTGDYHAAQGTAEATTLADPLNYHSSDALIVKETLTNRHILLRDLIAAQQATRSKLAAADRLKAQSSVRREKVDEAINQLDEARLHEQYLGQKTQRVTGNLLYEKRRWFARTAADLRTSIREYVLREIEAERRTLATLESVRPDIRNIDASGGLSRLGREAHPSTRRASMQASQGPRGDAWSGVPRREGALERSMSGLATSAKGEEDGANVEETGGRKRATSGSGSLKGIKEDDGDEDRVDARNAASRLATSTF</sequence>
<accession>A0AA43QVF6</accession>